<keyword evidence="2" id="KW-1185">Reference proteome</keyword>
<dbReference type="PANTHER" id="PTHR33986:SF15">
    <property type="entry name" value="MITOCHONDRIAL FISSION PROTEIN ELM1"/>
    <property type="match status" value="1"/>
</dbReference>
<dbReference type="RefSeq" id="WP_052037023.1">
    <property type="nucleotide sequence ID" value="NZ_JAEMUK010000002.1"/>
</dbReference>
<comment type="caution">
    <text evidence="1">The sequence shown here is derived from an EMBL/GenBank/DDBJ whole genome shotgun (WGS) entry which is preliminary data.</text>
</comment>
<sequence>MDETTAPTAEASLSWPHPLPSCWVIGDGRPGLENQSLGLAEAMGLQPVLKRVVLRKPWRIASPYVTAFKRFAFSSSGASLEAPWPDIAIATGRPGALPLIYLREASKGHTFTVQIQDPVVRRGAFDRIVVPWHDGVTGDNIVTMDGSLHIMTQQRLAAEAPRWEDAFAAIPRPRVAVLIGGVNSRYDLRPEDMRALGAQLAAVAGQGFGLLVSGSRRTGEANMAALAEALVGTGAYIYDGQHGVNPYLGMLAHADAFVVTCDSINMITEAASTGKPVHIASLPFRRGREDGRNKFGEFVRRLEESGRVRMFDGRIENWSYEPLREMDRVAQVLRRTFLARIGDYHLR</sequence>
<dbReference type="PANTHER" id="PTHR33986">
    <property type="entry name" value="OS02G0535700 PROTEIN"/>
    <property type="match status" value="1"/>
</dbReference>
<organism evidence="1 2">
    <name type="scientific">Rhodomicrobium udaipurense</name>
    <dbReference type="NCBI Taxonomy" id="1202716"/>
    <lineage>
        <taxon>Bacteria</taxon>
        <taxon>Pseudomonadati</taxon>
        <taxon>Pseudomonadota</taxon>
        <taxon>Alphaproteobacteria</taxon>
        <taxon>Hyphomicrobiales</taxon>
        <taxon>Hyphomicrobiaceae</taxon>
        <taxon>Rhodomicrobium</taxon>
    </lineage>
</organism>
<evidence type="ECO:0000313" key="2">
    <source>
        <dbReference type="Proteomes" id="UP000623250"/>
    </source>
</evidence>
<name>A0A8I1KIT9_9HYPH</name>
<dbReference type="AlphaFoldDB" id="A0A8I1KIT9"/>
<gene>
    <name evidence="1" type="ORF">JDN41_00800</name>
</gene>
<protein>
    <submittedName>
        <fullName evidence="1">Mitochondrial fission ELM1 family protein</fullName>
    </submittedName>
</protein>
<evidence type="ECO:0000313" key="1">
    <source>
        <dbReference type="EMBL" id="MBJ7542094.1"/>
    </source>
</evidence>
<proteinExistence type="predicted"/>
<dbReference type="EMBL" id="JAEMUK010000002">
    <property type="protein sequence ID" value="MBJ7542094.1"/>
    <property type="molecule type" value="Genomic_DNA"/>
</dbReference>
<accession>A0A8I1KIT9</accession>
<dbReference type="Pfam" id="PF06258">
    <property type="entry name" value="Mito_fiss_Elm1"/>
    <property type="match status" value="1"/>
</dbReference>
<dbReference type="Proteomes" id="UP000623250">
    <property type="component" value="Unassembled WGS sequence"/>
</dbReference>
<dbReference type="InterPro" id="IPR009367">
    <property type="entry name" value="Elm1-like"/>
</dbReference>
<reference evidence="1 2" key="1">
    <citation type="submission" date="2020-12" db="EMBL/GenBank/DDBJ databases">
        <title>Revised draft genomes of Rhodomicrobium vannielii ATCC 17100 and Rhodomicrobium udaipurense JA643.</title>
        <authorList>
            <person name="Conners E.M."/>
            <person name="Davenport E.J."/>
            <person name="Bose A."/>
        </authorList>
    </citation>
    <scope>NUCLEOTIDE SEQUENCE [LARGE SCALE GENOMIC DNA]</scope>
    <source>
        <strain evidence="1 2">JA643</strain>
    </source>
</reference>